<dbReference type="PIRSF" id="PIRSF005902">
    <property type="entry name" value="DNase_TatD"/>
    <property type="match status" value="1"/>
</dbReference>
<dbReference type="InterPro" id="IPR001130">
    <property type="entry name" value="TatD-like"/>
</dbReference>
<evidence type="ECO:0000256" key="2">
    <source>
        <dbReference type="ARBA" id="ARBA00022723"/>
    </source>
</evidence>
<feature type="binding site" evidence="5">
    <location>
        <position position="12"/>
    </location>
    <ligand>
        <name>a divalent metal cation</name>
        <dbReference type="ChEBI" id="CHEBI:60240"/>
        <label>1</label>
    </ligand>
</feature>
<comment type="similarity">
    <text evidence="1">Belongs to the metallo-dependent hydrolases superfamily. TatD-type hydrolase family.</text>
</comment>
<keyword evidence="3" id="KW-0378">Hydrolase</keyword>
<dbReference type="Proteomes" id="UP001634394">
    <property type="component" value="Unassembled WGS sequence"/>
</dbReference>
<evidence type="ECO:0000256" key="3">
    <source>
        <dbReference type="ARBA" id="ARBA00022801"/>
    </source>
</evidence>
<dbReference type="Gene3D" id="3.20.20.140">
    <property type="entry name" value="Metal-dependent hydrolases"/>
    <property type="match status" value="1"/>
</dbReference>
<evidence type="ECO:0000256" key="1">
    <source>
        <dbReference type="ARBA" id="ARBA00009275"/>
    </source>
</evidence>
<proteinExistence type="inferred from homology"/>
<evidence type="ECO:0000256" key="5">
    <source>
        <dbReference type="PIRSR" id="PIRSR005902-1"/>
    </source>
</evidence>
<evidence type="ECO:0000313" key="7">
    <source>
        <dbReference type="Proteomes" id="UP001634394"/>
    </source>
</evidence>
<reference evidence="6 7" key="1">
    <citation type="submission" date="2024-11" db="EMBL/GenBank/DDBJ databases">
        <title>Chromosome-level genome assembly of the freshwater bivalve Anodonta woodiana.</title>
        <authorList>
            <person name="Chen X."/>
        </authorList>
    </citation>
    <scope>NUCLEOTIDE SEQUENCE [LARGE SCALE GENOMIC DNA]</scope>
    <source>
        <strain evidence="6">MN2024</strain>
        <tissue evidence="6">Gills</tissue>
    </source>
</reference>
<comment type="caution">
    <text evidence="6">The sequence shown here is derived from an EMBL/GenBank/DDBJ whole genome shotgun (WGS) entry which is preliminary data.</text>
</comment>
<protein>
    <submittedName>
        <fullName evidence="6">Uncharacterized protein</fullName>
    </submittedName>
</protein>
<dbReference type="CDD" id="cd01310">
    <property type="entry name" value="TatD_DNAse"/>
    <property type="match status" value="1"/>
</dbReference>
<feature type="binding site" evidence="5">
    <location>
        <position position="170"/>
    </location>
    <ligand>
        <name>a divalent metal cation</name>
        <dbReference type="ChEBI" id="CHEBI:60240"/>
        <label>2</label>
    </ligand>
</feature>
<feature type="binding site" evidence="5">
    <location>
        <position position="14"/>
    </location>
    <ligand>
        <name>a divalent metal cation</name>
        <dbReference type="ChEBI" id="CHEBI:60240"/>
        <label>1</label>
    </ligand>
</feature>
<dbReference type="GO" id="GO:0016787">
    <property type="term" value="F:hydrolase activity"/>
    <property type="evidence" value="ECO:0007669"/>
    <property type="project" value="UniProtKB-KW"/>
</dbReference>
<dbReference type="PANTHER" id="PTHR46317:SF1">
    <property type="entry name" value="HYDROLASE, TATD FAMILY"/>
    <property type="match status" value="1"/>
</dbReference>
<name>A0ABD3WMS0_SINWO</name>
<dbReference type="GO" id="GO:0046872">
    <property type="term" value="F:metal ion binding"/>
    <property type="evidence" value="ECO:0007669"/>
    <property type="project" value="UniProtKB-KW"/>
</dbReference>
<accession>A0ABD3WMS0</accession>
<gene>
    <name evidence="6" type="ORF">ACJMK2_037107</name>
</gene>
<feature type="binding site" evidence="5">
    <location>
        <position position="147"/>
    </location>
    <ligand>
        <name>a divalent metal cation</name>
        <dbReference type="ChEBI" id="CHEBI:60240"/>
        <label>2</label>
    </ligand>
</feature>
<dbReference type="EMBL" id="JBJQND010000006">
    <property type="protein sequence ID" value="KAL3874043.1"/>
    <property type="molecule type" value="Genomic_DNA"/>
</dbReference>
<feature type="binding site" evidence="5">
    <location>
        <position position="218"/>
    </location>
    <ligand>
        <name>a divalent metal cation</name>
        <dbReference type="ChEBI" id="CHEBI:60240"/>
        <label>1</label>
    </ligand>
</feature>
<sequence length="274" mass="30565">MTETEGTLIDCHCHLADKDFKDDVDQVVADAKEKGVVAALVVGTCASEFQRVIDLADRYPDFILPCFGVHPVQGALTEEQRCVTIEDLDEAIPWIEKYHKRLGAIGEVGLDFQPRICKTRHDKEVQKQVLIRQIDLADKYNLPLNVHSRSSGRPTIALLREQGASRVLLHAFDGKASVAREGAMEGYYFSVPPSVIRSEQKQKMVKELPLESLLLETDSPALGPDKEERNVPGNIILSCDYIASAKKLETSEVCKLTTQNALRLFPRLSKLIVK</sequence>
<evidence type="ECO:0000313" key="6">
    <source>
        <dbReference type="EMBL" id="KAL3874043.1"/>
    </source>
</evidence>
<dbReference type="PANTHER" id="PTHR46317">
    <property type="entry name" value="HYDROLASE OF PHP SUPERFAMILY-RELATED PROTEIN"/>
    <property type="match status" value="1"/>
</dbReference>
<dbReference type="SUPFAM" id="SSF51556">
    <property type="entry name" value="Metallo-dependent hydrolases"/>
    <property type="match status" value="1"/>
</dbReference>
<dbReference type="Pfam" id="PF01026">
    <property type="entry name" value="TatD_DNase"/>
    <property type="match status" value="1"/>
</dbReference>
<dbReference type="AlphaFoldDB" id="A0ABD3WMS0"/>
<organism evidence="6 7">
    <name type="scientific">Sinanodonta woodiana</name>
    <name type="common">Chinese pond mussel</name>
    <name type="synonym">Anodonta woodiana</name>
    <dbReference type="NCBI Taxonomy" id="1069815"/>
    <lineage>
        <taxon>Eukaryota</taxon>
        <taxon>Metazoa</taxon>
        <taxon>Spiralia</taxon>
        <taxon>Lophotrochozoa</taxon>
        <taxon>Mollusca</taxon>
        <taxon>Bivalvia</taxon>
        <taxon>Autobranchia</taxon>
        <taxon>Heteroconchia</taxon>
        <taxon>Palaeoheterodonta</taxon>
        <taxon>Unionida</taxon>
        <taxon>Unionoidea</taxon>
        <taxon>Unionidae</taxon>
        <taxon>Unioninae</taxon>
        <taxon>Sinanodonta</taxon>
    </lineage>
</organism>
<keyword evidence="2 5" id="KW-0479">Metal-binding</keyword>
<keyword evidence="7" id="KW-1185">Reference proteome</keyword>
<dbReference type="InterPro" id="IPR032466">
    <property type="entry name" value="Metal_Hydrolase"/>
</dbReference>
<comment type="function">
    <text evidence="4">Exhibits 3'-exonuclease activities and apurinic/apyrimidinic (AP) endonuclease (in vitro). Show preferential AP endonuclease activity on double-stranded DNA substrates and 3'- exonuclease activity on single-stranded DNA.</text>
</comment>
<evidence type="ECO:0000256" key="4">
    <source>
        <dbReference type="ARBA" id="ARBA00093287"/>
    </source>
</evidence>
<feature type="binding site" evidence="5">
    <location>
        <position position="107"/>
    </location>
    <ligand>
        <name>a divalent metal cation</name>
        <dbReference type="ChEBI" id="CHEBI:60240"/>
        <label>1</label>
    </ligand>
</feature>